<evidence type="ECO:0000313" key="2">
    <source>
        <dbReference type="Proteomes" id="UP000008908"/>
    </source>
</evidence>
<proteinExistence type="predicted"/>
<keyword evidence="2" id="KW-1185">Reference proteome</keyword>
<accession>G2PKR6</accession>
<dbReference type="EMBL" id="CP002999">
    <property type="protein sequence ID" value="AEM72112.1"/>
    <property type="molecule type" value="Genomic_DNA"/>
</dbReference>
<reference evidence="1 2" key="2">
    <citation type="journal article" date="2012" name="Stand. Genomic Sci.">
        <title>Complete genome sequence of the facultatively anaerobic, appendaged bacterium Muricauda ruestringensis type strain (B1(T)).</title>
        <authorList>
            <person name="Huntemann M."/>
            <person name="Teshima H."/>
            <person name="Lapidus A."/>
            <person name="Nolan M."/>
            <person name="Lucas S."/>
            <person name="Hammon N."/>
            <person name="Deshpande S."/>
            <person name="Cheng J.F."/>
            <person name="Tapia R."/>
            <person name="Goodwin L.A."/>
            <person name="Pitluck S."/>
            <person name="Liolios K."/>
            <person name="Pagani I."/>
            <person name="Ivanova N."/>
            <person name="Mavromatis K."/>
            <person name="Mikhailova N."/>
            <person name="Pati A."/>
            <person name="Chen A."/>
            <person name="Palaniappan K."/>
            <person name="Land M."/>
            <person name="Hauser L."/>
            <person name="Pan C."/>
            <person name="Brambilla E.M."/>
            <person name="Rohde M."/>
            <person name="Spring S."/>
            <person name="Goker M."/>
            <person name="Detter J.C."/>
            <person name="Bristow J."/>
            <person name="Eisen J.A."/>
            <person name="Markowitz V."/>
            <person name="Hugenholtz P."/>
            <person name="Kyrpides N.C."/>
            <person name="Klenk H.P."/>
            <person name="Woyke T."/>
        </authorList>
    </citation>
    <scope>NUCLEOTIDE SEQUENCE [LARGE SCALE GENOMIC DNA]</scope>
    <source>
        <strain evidence="2">DSM 13258 / LMG 19739 / B1</strain>
    </source>
</reference>
<gene>
    <name evidence="1" type="ordered locus">Murru_3091</name>
</gene>
<dbReference type="STRING" id="886377.Murru_3091"/>
<dbReference type="KEGG" id="mrs:Murru_3091"/>
<name>G2PKR6_ALLRU</name>
<reference evidence="2" key="1">
    <citation type="submission" date="2011-08" db="EMBL/GenBank/DDBJ databases">
        <title>The complete genome of Muricauda ruestringensis DSM 13258.</title>
        <authorList>
            <person name="Lucas S."/>
            <person name="Han J."/>
            <person name="Lapidus A."/>
            <person name="Bruce D."/>
            <person name="Goodwin L."/>
            <person name="Pitluck S."/>
            <person name="Peters L."/>
            <person name="Kyrpides N."/>
            <person name="Mavromatis K."/>
            <person name="Ivanova N."/>
            <person name="Ovchinnikova G."/>
            <person name="Teshima H."/>
            <person name="Detter J.C."/>
            <person name="Tapia R."/>
            <person name="Han C."/>
            <person name="Land M."/>
            <person name="Hauser L."/>
            <person name="Markowitz V."/>
            <person name="Cheng J.-F."/>
            <person name="Hugenholtz P."/>
            <person name="Woyke T."/>
            <person name="Wu D."/>
            <person name="Spring S."/>
            <person name="Schroeder M."/>
            <person name="Brambilla E."/>
            <person name="Klenk H.-P."/>
            <person name="Eisen J.A."/>
        </authorList>
    </citation>
    <scope>NUCLEOTIDE SEQUENCE [LARGE SCALE GENOMIC DNA]</scope>
    <source>
        <strain evidence="2">DSM 13258 / LMG 19739 / B1</strain>
    </source>
</reference>
<organism evidence="1 2">
    <name type="scientific">Allomuricauda ruestringensis (strain DSM 13258 / CIP 107369 / LMG 19739 / B1)</name>
    <name type="common">Muricauda ruestringensis</name>
    <dbReference type="NCBI Taxonomy" id="886377"/>
    <lineage>
        <taxon>Bacteria</taxon>
        <taxon>Pseudomonadati</taxon>
        <taxon>Bacteroidota</taxon>
        <taxon>Flavobacteriia</taxon>
        <taxon>Flavobacteriales</taxon>
        <taxon>Flavobacteriaceae</taxon>
        <taxon>Flagellimonas</taxon>
    </lineage>
</organism>
<dbReference type="AlphaFoldDB" id="G2PKR6"/>
<sequence length="86" mass="10635">MDNIENNNIFHHEFEDYILSEHYLKKCKAIRDKADRIYHKKINAQDKYLKRKIVLFQKWMFISNKRRGLLLKQYSNLIYISKCVLR</sequence>
<dbReference type="HOGENOM" id="CLU_2494505_0_0_10"/>
<evidence type="ECO:0000313" key="1">
    <source>
        <dbReference type="EMBL" id="AEM72112.1"/>
    </source>
</evidence>
<dbReference type="Proteomes" id="UP000008908">
    <property type="component" value="Chromosome"/>
</dbReference>
<protein>
    <submittedName>
        <fullName evidence="1">Uncharacterized protein</fullName>
    </submittedName>
</protein>